<evidence type="ECO:0000256" key="1">
    <source>
        <dbReference type="ARBA" id="ARBA00004202"/>
    </source>
</evidence>
<evidence type="ECO:0000259" key="11">
    <source>
        <dbReference type="PROSITE" id="PS50893"/>
    </source>
</evidence>
<dbReference type="PROSITE" id="PS00211">
    <property type="entry name" value="ABC_TRANSPORTER_1"/>
    <property type="match status" value="1"/>
</dbReference>
<keyword evidence="6 12" id="KW-0067">ATP-binding</keyword>
<keyword evidence="8" id="KW-0406">Ion transport</keyword>
<dbReference type="GO" id="GO:0005524">
    <property type="term" value="F:ATP binding"/>
    <property type="evidence" value="ECO:0007669"/>
    <property type="project" value="UniProtKB-KW"/>
</dbReference>
<organism evidence="12 13">
    <name type="scientific">Yinghuangia soli</name>
    <dbReference type="NCBI Taxonomy" id="2908204"/>
    <lineage>
        <taxon>Bacteria</taxon>
        <taxon>Bacillati</taxon>
        <taxon>Actinomycetota</taxon>
        <taxon>Actinomycetes</taxon>
        <taxon>Kitasatosporales</taxon>
        <taxon>Streptomycetaceae</taxon>
        <taxon>Yinghuangia</taxon>
    </lineage>
</organism>
<dbReference type="Gene3D" id="3.40.50.300">
    <property type="entry name" value="P-loop containing nucleotide triphosphate hydrolases"/>
    <property type="match status" value="1"/>
</dbReference>
<dbReference type="SUPFAM" id="SSF52540">
    <property type="entry name" value="P-loop containing nucleoside triphosphate hydrolases"/>
    <property type="match status" value="1"/>
</dbReference>
<evidence type="ECO:0000256" key="6">
    <source>
        <dbReference type="ARBA" id="ARBA00022840"/>
    </source>
</evidence>
<dbReference type="FunFam" id="3.40.50.300:FF:000134">
    <property type="entry name" value="Iron-enterobactin ABC transporter ATP-binding protein"/>
    <property type="match status" value="1"/>
</dbReference>
<proteinExistence type="predicted"/>
<dbReference type="PANTHER" id="PTHR42771">
    <property type="entry name" value="IRON(3+)-HYDROXAMATE IMPORT ATP-BINDING PROTEIN FHUC"/>
    <property type="match status" value="1"/>
</dbReference>
<dbReference type="InterPro" id="IPR003439">
    <property type="entry name" value="ABC_transporter-like_ATP-bd"/>
</dbReference>
<evidence type="ECO:0000256" key="3">
    <source>
        <dbReference type="ARBA" id="ARBA00022475"/>
    </source>
</evidence>
<sequence length="329" mass="35042">MTQDTATPDESPTVTKPRIPAEAAATTAPSEYAATKNGESPKSGESTKSGQSTKNGESAGESIAPRGQSLTAHNLTLGYSSSRTISTDLTLDIPAGKVTALVGPNACGKSTALRALARLLKPHAGTVHLDGTDISSLSAREFALKLALLPQTPTAPEGITVRDLVARGRTPHQRWWRQWSRDDETVVDAALEATGVATLAERRLEELSGGQRQRVWIAMALAQDAPVLLLDEPTTYLDLAYQVDVLELVADLGRDAGRTVVMVLHELNHACRYADHLIAMRNGQVVASGPPAEIVTAELVQEVFDLQAKVIDCPVTGVPLIVPIGRREV</sequence>
<evidence type="ECO:0000256" key="4">
    <source>
        <dbReference type="ARBA" id="ARBA00022496"/>
    </source>
</evidence>
<dbReference type="InterPro" id="IPR027417">
    <property type="entry name" value="P-loop_NTPase"/>
</dbReference>
<keyword evidence="13" id="KW-1185">Reference proteome</keyword>
<evidence type="ECO:0000256" key="2">
    <source>
        <dbReference type="ARBA" id="ARBA00022448"/>
    </source>
</evidence>
<keyword evidence="2" id="KW-0813">Transport</keyword>
<evidence type="ECO:0000313" key="13">
    <source>
        <dbReference type="Proteomes" id="UP001165378"/>
    </source>
</evidence>
<dbReference type="InterPro" id="IPR003593">
    <property type="entry name" value="AAA+_ATPase"/>
</dbReference>
<reference evidence="12" key="1">
    <citation type="submission" date="2022-01" db="EMBL/GenBank/DDBJ databases">
        <title>Genome-Based Taxonomic Classification of the Phylum Actinobacteria.</title>
        <authorList>
            <person name="Gao Y."/>
        </authorList>
    </citation>
    <scope>NUCLEOTIDE SEQUENCE</scope>
    <source>
        <strain evidence="12">KLBMP 8922</strain>
    </source>
</reference>
<gene>
    <name evidence="12" type="ORF">LZ495_27330</name>
</gene>
<comment type="caution">
    <text evidence="12">The sequence shown here is derived from an EMBL/GenBank/DDBJ whole genome shotgun (WGS) entry which is preliminary data.</text>
</comment>
<dbReference type="EMBL" id="JAKFHA010000019">
    <property type="protein sequence ID" value="MCF2530904.1"/>
    <property type="molecule type" value="Genomic_DNA"/>
</dbReference>
<feature type="compositionally biased region" description="Low complexity" evidence="10">
    <location>
        <begin position="20"/>
        <end position="35"/>
    </location>
</feature>
<feature type="compositionally biased region" description="Polar residues" evidence="10">
    <location>
        <begin position="37"/>
        <end position="56"/>
    </location>
</feature>
<evidence type="ECO:0000256" key="9">
    <source>
        <dbReference type="ARBA" id="ARBA00023136"/>
    </source>
</evidence>
<evidence type="ECO:0000256" key="8">
    <source>
        <dbReference type="ARBA" id="ARBA00023065"/>
    </source>
</evidence>
<dbReference type="InterPro" id="IPR051535">
    <property type="entry name" value="Siderophore_ABC-ATPase"/>
</dbReference>
<dbReference type="GO" id="GO:0016887">
    <property type="term" value="F:ATP hydrolysis activity"/>
    <property type="evidence" value="ECO:0007669"/>
    <property type="project" value="InterPro"/>
</dbReference>
<evidence type="ECO:0000256" key="5">
    <source>
        <dbReference type="ARBA" id="ARBA00022741"/>
    </source>
</evidence>
<dbReference type="GO" id="GO:0005886">
    <property type="term" value="C:plasma membrane"/>
    <property type="evidence" value="ECO:0007669"/>
    <property type="project" value="UniProtKB-SubCell"/>
</dbReference>
<dbReference type="PANTHER" id="PTHR42771:SF2">
    <property type="entry name" value="IRON(3+)-HYDROXAMATE IMPORT ATP-BINDING PROTEIN FHUC"/>
    <property type="match status" value="1"/>
</dbReference>
<keyword evidence="4" id="KW-0410">Iron transport</keyword>
<comment type="subcellular location">
    <subcellularLocation>
        <location evidence="1">Cell membrane</location>
        <topology evidence="1">Peripheral membrane protein</topology>
    </subcellularLocation>
</comment>
<dbReference type="PROSITE" id="PS50893">
    <property type="entry name" value="ABC_TRANSPORTER_2"/>
    <property type="match status" value="1"/>
</dbReference>
<dbReference type="InterPro" id="IPR017871">
    <property type="entry name" value="ABC_transporter-like_CS"/>
</dbReference>
<evidence type="ECO:0000256" key="10">
    <source>
        <dbReference type="SAM" id="MobiDB-lite"/>
    </source>
</evidence>
<dbReference type="AlphaFoldDB" id="A0AA41Q5T8"/>
<name>A0AA41Q5T8_9ACTN</name>
<keyword evidence="7" id="KW-0408">Iron</keyword>
<dbReference type="Pfam" id="PF00005">
    <property type="entry name" value="ABC_tran"/>
    <property type="match status" value="1"/>
</dbReference>
<feature type="region of interest" description="Disordered" evidence="10">
    <location>
        <begin position="1"/>
        <end position="69"/>
    </location>
</feature>
<protein>
    <submittedName>
        <fullName evidence="12">ABC transporter ATP-binding protein</fullName>
    </submittedName>
</protein>
<feature type="compositionally biased region" description="Polar residues" evidence="10">
    <location>
        <begin position="1"/>
        <end position="14"/>
    </location>
</feature>
<evidence type="ECO:0000313" key="12">
    <source>
        <dbReference type="EMBL" id="MCF2530904.1"/>
    </source>
</evidence>
<dbReference type="RefSeq" id="WP_235055573.1">
    <property type="nucleotide sequence ID" value="NZ_JAKFHA010000019.1"/>
</dbReference>
<feature type="domain" description="ABC transporter" evidence="11">
    <location>
        <begin position="70"/>
        <end position="307"/>
    </location>
</feature>
<evidence type="ECO:0000256" key="7">
    <source>
        <dbReference type="ARBA" id="ARBA00023004"/>
    </source>
</evidence>
<dbReference type="Proteomes" id="UP001165378">
    <property type="component" value="Unassembled WGS sequence"/>
</dbReference>
<dbReference type="SMART" id="SM00382">
    <property type="entry name" value="AAA"/>
    <property type="match status" value="1"/>
</dbReference>
<keyword evidence="5" id="KW-0547">Nucleotide-binding</keyword>
<dbReference type="GO" id="GO:0006826">
    <property type="term" value="P:iron ion transport"/>
    <property type="evidence" value="ECO:0007669"/>
    <property type="project" value="UniProtKB-KW"/>
</dbReference>
<accession>A0AA41Q5T8</accession>
<keyword evidence="3" id="KW-1003">Cell membrane</keyword>
<dbReference type="CDD" id="cd03214">
    <property type="entry name" value="ABC_Iron-Siderophores_B12_Hemin"/>
    <property type="match status" value="1"/>
</dbReference>
<keyword evidence="9" id="KW-0472">Membrane</keyword>